<evidence type="ECO:0000259" key="10">
    <source>
        <dbReference type="PROSITE" id="PS51873"/>
    </source>
</evidence>
<keyword evidence="6" id="KW-0833">Ubl conjugation pathway</keyword>
<feature type="domain" description="RING-type" evidence="10">
    <location>
        <begin position="332"/>
        <end position="624"/>
    </location>
</feature>
<dbReference type="Gene3D" id="1.20.120.1750">
    <property type="match status" value="1"/>
</dbReference>
<evidence type="ECO:0000256" key="3">
    <source>
        <dbReference type="ARBA" id="ARBA00022723"/>
    </source>
</evidence>
<reference evidence="11" key="2">
    <citation type="journal article" date="2023" name="IMA Fungus">
        <title>Comparative genomic study of the Penicillium genus elucidates a diverse pangenome and 15 lateral gene transfer events.</title>
        <authorList>
            <person name="Petersen C."/>
            <person name="Sorensen T."/>
            <person name="Nielsen M.R."/>
            <person name="Sondergaard T.E."/>
            <person name="Sorensen J.L."/>
            <person name="Fitzpatrick D.A."/>
            <person name="Frisvad J.C."/>
            <person name="Nielsen K.L."/>
        </authorList>
    </citation>
    <scope>NUCLEOTIDE SEQUENCE</scope>
    <source>
        <strain evidence="11">IBT 21917</strain>
    </source>
</reference>
<evidence type="ECO:0000256" key="4">
    <source>
        <dbReference type="ARBA" id="ARBA00022737"/>
    </source>
</evidence>
<keyword evidence="9" id="KW-1133">Transmembrane helix</keyword>
<dbReference type="GO" id="GO:0008270">
    <property type="term" value="F:zinc ion binding"/>
    <property type="evidence" value="ECO:0007669"/>
    <property type="project" value="UniProtKB-KW"/>
</dbReference>
<evidence type="ECO:0000256" key="8">
    <source>
        <dbReference type="SAM" id="MobiDB-lite"/>
    </source>
</evidence>
<evidence type="ECO:0000256" key="2">
    <source>
        <dbReference type="ARBA" id="ARBA00022679"/>
    </source>
</evidence>
<dbReference type="PANTHER" id="PTHR22770:SF42">
    <property type="entry name" value="FINGER PROTEIN (ZIN), PUTATIVE (AFU_ORTHOLOGUE AFUA_4G03910)-RELATED"/>
    <property type="match status" value="1"/>
</dbReference>
<keyword evidence="12" id="KW-1185">Reference proteome</keyword>
<dbReference type="InterPro" id="IPR058758">
    <property type="entry name" value="UBA_RNF216"/>
</dbReference>
<dbReference type="Proteomes" id="UP001146351">
    <property type="component" value="Unassembled WGS sequence"/>
</dbReference>
<protein>
    <recommendedName>
        <fullName evidence="10">RING-type domain-containing protein</fullName>
    </recommendedName>
</protein>
<accession>A0A9W9HT02</accession>
<feature type="compositionally biased region" description="Low complexity" evidence="8">
    <location>
        <begin position="35"/>
        <end position="48"/>
    </location>
</feature>
<sequence>MVLSLPVPGFSRSSTSLPRPADATAPAPQSRRRSGSVSGSSSSSSSSRNNGWKRSVLGGSSSTSPNNHSITLSEALRNNPFGSVSRPSTVPVSIHEAEEEKREHDELNATLEHLARVFPDVRIEVFRELLVRFDGQSRLQVCVEQLLRHKEAWVSGRWNVPGEQEDKGGGTHDSTDGALVADAAPSDSSLVPPEERFRSGEYKTTVRATLAKEFSGLSRSTVDAVLAEVNFGYSRARPILRDLSRRTWRATFNNFLFRRKRDREEHPLIFWQRHADGGLTPRLKETGCAELDAELHSALISPVLQQRRDEQELEDFQFASDINEKEAQAAEAMYECECCLADVTFEQIATCSGNSHIICYNCIQRTIHEALFGQGWSKSVDLEHSTLRCLAPLSIGACDGYLHPWIVKQAVLLDTAGVETYRKFEGRIASDALLRSQLKLIRCPFCSYAEVDPVFHPPVKGIDWRLRRDGGVIPTILMVVLLLELVPLLAIPLLVLMILDRRSVAAIFRNSIRRLCLKTRPRRFTCSNPSCQRISCITCQKSWQDPHICHEPLLLDLRATVEAARTAAVKRTCPRCGLSFVKSSGCNKLTCVCGYSMCYLCRKALGPRVHSAPAYPARGHHGPQARHGYDGPAEDLDDNAPEEAFEEPGGYKHFCEHFRINPGSRCTECTKCDLYQSEDEEAVARRAGEKAEREWLLRQGNSDASNSASALELRNVNQDLSAGAERNSAGGRASASLWDLQLTPGKPWGYWVYDVWMEGRWKLEGQAFADWIVERVVVIDDLSL</sequence>
<keyword evidence="5" id="KW-0863">Zinc-finger</keyword>
<evidence type="ECO:0000256" key="9">
    <source>
        <dbReference type="SAM" id="Phobius"/>
    </source>
</evidence>
<dbReference type="InterPro" id="IPR047546">
    <property type="entry name" value="Rcat_RBR_RNF216"/>
</dbReference>
<gene>
    <name evidence="11" type="ORF">N7492_009570</name>
</gene>
<dbReference type="AlphaFoldDB" id="A0A9W9HT02"/>
<feature type="compositionally biased region" description="Polar residues" evidence="8">
    <location>
        <begin position="58"/>
        <end position="72"/>
    </location>
</feature>
<comment type="pathway">
    <text evidence="1">Protein modification; protein ubiquitination.</text>
</comment>
<keyword evidence="9" id="KW-0812">Transmembrane</keyword>
<evidence type="ECO:0000256" key="7">
    <source>
        <dbReference type="ARBA" id="ARBA00022833"/>
    </source>
</evidence>
<feature type="compositionally biased region" description="Basic and acidic residues" evidence="8">
    <location>
        <begin position="164"/>
        <end position="175"/>
    </location>
</feature>
<feature type="region of interest" description="Disordered" evidence="8">
    <location>
        <begin position="1"/>
        <end position="104"/>
    </location>
</feature>
<proteinExistence type="predicted"/>
<dbReference type="GO" id="GO:0016740">
    <property type="term" value="F:transferase activity"/>
    <property type="evidence" value="ECO:0007669"/>
    <property type="project" value="UniProtKB-KW"/>
</dbReference>
<evidence type="ECO:0000313" key="11">
    <source>
        <dbReference type="EMBL" id="KAJ5156767.1"/>
    </source>
</evidence>
<keyword evidence="4" id="KW-0677">Repeat</keyword>
<keyword evidence="9" id="KW-0472">Membrane</keyword>
<dbReference type="PANTHER" id="PTHR22770">
    <property type="entry name" value="UBIQUITIN CONJUGATING ENZYME 7 INTERACTING PROTEIN-RELATED"/>
    <property type="match status" value="1"/>
</dbReference>
<dbReference type="Pfam" id="PF26112">
    <property type="entry name" value="UBA_RNF216"/>
    <property type="match status" value="1"/>
</dbReference>
<feature type="transmembrane region" description="Helical" evidence="9">
    <location>
        <begin position="476"/>
        <end position="499"/>
    </location>
</feature>
<dbReference type="EMBL" id="JAPQKO010000006">
    <property type="protein sequence ID" value="KAJ5156767.1"/>
    <property type="molecule type" value="Genomic_DNA"/>
</dbReference>
<comment type="caution">
    <text evidence="11">The sequence shown here is derived from an EMBL/GenBank/DDBJ whole genome shotgun (WGS) entry which is preliminary data.</text>
</comment>
<dbReference type="OrthoDB" id="10009520at2759"/>
<dbReference type="InterPro" id="IPR044066">
    <property type="entry name" value="TRIAD_supradom"/>
</dbReference>
<dbReference type="PROSITE" id="PS51873">
    <property type="entry name" value="TRIAD"/>
    <property type="match status" value="1"/>
</dbReference>
<feature type="region of interest" description="Disordered" evidence="8">
    <location>
        <begin position="615"/>
        <end position="643"/>
    </location>
</feature>
<feature type="compositionally biased region" description="Acidic residues" evidence="8">
    <location>
        <begin position="632"/>
        <end position="643"/>
    </location>
</feature>
<reference evidence="11" key="1">
    <citation type="submission" date="2022-11" db="EMBL/GenBank/DDBJ databases">
        <authorList>
            <person name="Petersen C."/>
        </authorList>
    </citation>
    <scope>NUCLEOTIDE SEQUENCE</scope>
    <source>
        <strain evidence="11">IBT 21917</strain>
    </source>
</reference>
<evidence type="ECO:0000313" key="12">
    <source>
        <dbReference type="Proteomes" id="UP001146351"/>
    </source>
</evidence>
<feature type="compositionally biased region" description="Polar residues" evidence="8">
    <location>
        <begin position="80"/>
        <end position="91"/>
    </location>
</feature>
<evidence type="ECO:0000256" key="6">
    <source>
        <dbReference type="ARBA" id="ARBA00022786"/>
    </source>
</evidence>
<feature type="compositionally biased region" description="Basic and acidic residues" evidence="8">
    <location>
        <begin position="95"/>
        <end position="104"/>
    </location>
</feature>
<keyword evidence="3" id="KW-0479">Metal-binding</keyword>
<dbReference type="SUPFAM" id="SSF57850">
    <property type="entry name" value="RING/U-box"/>
    <property type="match status" value="1"/>
</dbReference>
<organism evidence="11 12">
    <name type="scientific">Penicillium capsulatum</name>
    <dbReference type="NCBI Taxonomy" id="69766"/>
    <lineage>
        <taxon>Eukaryota</taxon>
        <taxon>Fungi</taxon>
        <taxon>Dikarya</taxon>
        <taxon>Ascomycota</taxon>
        <taxon>Pezizomycotina</taxon>
        <taxon>Eurotiomycetes</taxon>
        <taxon>Eurotiomycetidae</taxon>
        <taxon>Eurotiales</taxon>
        <taxon>Aspergillaceae</taxon>
        <taxon>Penicillium</taxon>
    </lineage>
</organism>
<name>A0A9W9HT02_9EURO</name>
<keyword evidence="7" id="KW-0862">Zinc</keyword>
<dbReference type="Pfam" id="PF26200">
    <property type="entry name" value="Rcat_RNF216"/>
    <property type="match status" value="2"/>
</dbReference>
<evidence type="ECO:0000256" key="5">
    <source>
        <dbReference type="ARBA" id="ARBA00022771"/>
    </source>
</evidence>
<dbReference type="Pfam" id="PF26191">
    <property type="entry name" value="RING-HC_RBR_RNF216"/>
    <property type="match status" value="1"/>
</dbReference>
<dbReference type="InterPro" id="IPR047544">
    <property type="entry name" value="RING-HC_RBR_RNF216"/>
</dbReference>
<dbReference type="CDD" id="cd16630">
    <property type="entry name" value="RING-HC_RBR_RNF216"/>
    <property type="match status" value="1"/>
</dbReference>
<dbReference type="InterPro" id="IPR051628">
    <property type="entry name" value="LUBAC_E3_Ligases"/>
</dbReference>
<evidence type="ECO:0000256" key="1">
    <source>
        <dbReference type="ARBA" id="ARBA00004906"/>
    </source>
</evidence>
<dbReference type="CDD" id="cd20353">
    <property type="entry name" value="Rcat_RBR_RNF216"/>
    <property type="match status" value="1"/>
</dbReference>
<feature type="region of interest" description="Disordered" evidence="8">
    <location>
        <begin position="159"/>
        <end position="195"/>
    </location>
</feature>
<keyword evidence="2" id="KW-0808">Transferase</keyword>